<dbReference type="Gene3D" id="2.120.10.80">
    <property type="entry name" value="Kelch-type beta propeller"/>
    <property type="match status" value="1"/>
</dbReference>
<dbReference type="Proteomes" id="UP001162131">
    <property type="component" value="Unassembled WGS sequence"/>
</dbReference>
<dbReference type="InterPro" id="IPR006652">
    <property type="entry name" value="Kelch_1"/>
</dbReference>
<dbReference type="AlphaFoldDB" id="A0AAU9KBP6"/>
<accession>A0AAU9KBP6</accession>
<dbReference type="EMBL" id="CAJZBQ010000058">
    <property type="protein sequence ID" value="CAG9334690.1"/>
    <property type="molecule type" value="Genomic_DNA"/>
</dbReference>
<sequence length="506" mass="58286">MLSSFSQYTSNSESYFYDTIEKLDSNLLEINNCFDKITNAQKISKLEKDPILKLMTLNADEAITKVKKIIPENPSSYNNPKLFYGLSQELERIIECFIKDKFESFLNARLSNIEKTLEEHDKAINSNTELSSNQQSEVFSDLLSQIEKRNREFDNWKLELENKAISVNPQINQIAEDIEKRLSILNEKQKIVENWIRDLQLQLQDKTSELLNTNNELKLERDFRKVCFPYENELRSICSSIAPLSQAYQDYIKAFHHKSSLYLVAKVNDSTNLFIYDTENEREEVKVLKTPEILSTGTCWAKIPNGGLFCFGNYPSSGISLIISENGEVQMLPYGTPCHLSSAVYFNRNVYCFGGVYNGIPSNISDRFDLERNQWVKLNSLPQFDYKCSCILVNGYILIAGCVSRNLWRYSISLNCFERILYKFAGEKRKLLINLGKLYLIECDGSIYESGFNDDNNWKQIANAKMSSNVPSQVGCSFNKGTVYIGASIDERYFKFNLSENVMLRL</sequence>
<dbReference type="SUPFAM" id="SSF50965">
    <property type="entry name" value="Galactose oxidase, central domain"/>
    <property type="match status" value="1"/>
</dbReference>
<keyword evidence="2" id="KW-1185">Reference proteome</keyword>
<dbReference type="Pfam" id="PF01344">
    <property type="entry name" value="Kelch_1"/>
    <property type="match status" value="1"/>
</dbReference>
<gene>
    <name evidence="1" type="ORF">BSTOLATCC_MIC61294</name>
</gene>
<organism evidence="1 2">
    <name type="scientific">Blepharisma stoltei</name>
    <dbReference type="NCBI Taxonomy" id="1481888"/>
    <lineage>
        <taxon>Eukaryota</taxon>
        <taxon>Sar</taxon>
        <taxon>Alveolata</taxon>
        <taxon>Ciliophora</taxon>
        <taxon>Postciliodesmatophora</taxon>
        <taxon>Heterotrichea</taxon>
        <taxon>Heterotrichida</taxon>
        <taxon>Blepharismidae</taxon>
        <taxon>Blepharisma</taxon>
    </lineage>
</organism>
<reference evidence="1" key="1">
    <citation type="submission" date="2021-09" db="EMBL/GenBank/DDBJ databases">
        <authorList>
            <consortium name="AG Swart"/>
            <person name="Singh M."/>
            <person name="Singh A."/>
            <person name="Seah K."/>
            <person name="Emmerich C."/>
        </authorList>
    </citation>
    <scope>NUCLEOTIDE SEQUENCE</scope>
    <source>
        <strain evidence="1">ATCC30299</strain>
    </source>
</reference>
<dbReference type="InterPro" id="IPR011043">
    <property type="entry name" value="Gal_Oxase/kelch_b-propeller"/>
</dbReference>
<protein>
    <submittedName>
        <fullName evidence="1">Uncharacterized protein</fullName>
    </submittedName>
</protein>
<proteinExistence type="predicted"/>
<comment type="caution">
    <text evidence="1">The sequence shown here is derived from an EMBL/GenBank/DDBJ whole genome shotgun (WGS) entry which is preliminary data.</text>
</comment>
<dbReference type="InterPro" id="IPR015915">
    <property type="entry name" value="Kelch-typ_b-propeller"/>
</dbReference>
<name>A0AAU9KBP6_9CILI</name>
<evidence type="ECO:0000313" key="2">
    <source>
        <dbReference type="Proteomes" id="UP001162131"/>
    </source>
</evidence>
<evidence type="ECO:0000313" key="1">
    <source>
        <dbReference type="EMBL" id="CAG9334690.1"/>
    </source>
</evidence>